<protein>
    <submittedName>
        <fullName evidence="1">Uncharacterized protein</fullName>
    </submittedName>
</protein>
<proteinExistence type="predicted"/>
<dbReference type="EMBL" id="CYRY02008365">
    <property type="protein sequence ID" value="VCW77083.1"/>
    <property type="molecule type" value="Genomic_DNA"/>
</dbReference>
<feature type="non-terminal residue" evidence="1">
    <location>
        <position position="116"/>
    </location>
</feature>
<sequence>MSREAANGSWPCVYGALHFQSCTAEIVNELAGDFNDSNSLDKGQVSQATQDQCCSEASSLSLDEACTMLALREGTVQKCEHSLLLSFPDRSLSNITTMCSIYQMFTSAQQVLDQQF</sequence>
<name>A0A9X9LMU0_GULGU</name>
<evidence type="ECO:0000313" key="2">
    <source>
        <dbReference type="Proteomes" id="UP000269945"/>
    </source>
</evidence>
<dbReference type="Proteomes" id="UP000269945">
    <property type="component" value="Unassembled WGS sequence"/>
</dbReference>
<accession>A0A9X9LMU0</accession>
<comment type="caution">
    <text evidence="1">The sequence shown here is derived from an EMBL/GenBank/DDBJ whole genome shotgun (WGS) entry which is preliminary data.</text>
</comment>
<keyword evidence="2" id="KW-1185">Reference proteome</keyword>
<dbReference type="AlphaFoldDB" id="A0A9X9LMU0"/>
<evidence type="ECO:0000313" key="1">
    <source>
        <dbReference type="EMBL" id="VCW77083.1"/>
    </source>
</evidence>
<reference evidence="1 2" key="1">
    <citation type="submission" date="2018-10" db="EMBL/GenBank/DDBJ databases">
        <authorList>
            <person name="Ekblom R."/>
            <person name="Jareborg N."/>
        </authorList>
    </citation>
    <scope>NUCLEOTIDE SEQUENCE [LARGE SCALE GENOMIC DNA]</scope>
    <source>
        <tissue evidence="1">Muscle</tissue>
    </source>
</reference>
<organism evidence="1 2">
    <name type="scientific">Gulo gulo</name>
    <name type="common">Wolverine</name>
    <name type="synonym">Gluton</name>
    <dbReference type="NCBI Taxonomy" id="48420"/>
    <lineage>
        <taxon>Eukaryota</taxon>
        <taxon>Metazoa</taxon>
        <taxon>Chordata</taxon>
        <taxon>Craniata</taxon>
        <taxon>Vertebrata</taxon>
        <taxon>Euteleostomi</taxon>
        <taxon>Mammalia</taxon>
        <taxon>Eutheria</taxon>
        <taxon>Laurasiatheria</taxon>
        <taxon>Carnivora</taxon>
        <taxon>Caniformia</taxon>
        <taxon>Musteloidea</taxon>
        <taxon>Mustelidae</taxon>
        <taxon>Guloninae</taxon>
        <taxon>Gulo</taxon>
    </lineage>
</organism>
<gene>
    <name evidence="1" type="ORF">BN2614_LOCUS1</name>
</gene>